<gene>
    <name evidence="3" type="ORF">Ssi02_63060</name>
</gene>
<dbReference type="Gene3D" id="1.10.10.10">
    <property type="entry name" value="Winged helix-like DNA-binding domain superfamily/Winged helix DNA-binding domain"/>
    <property type="match status" value="1"/>
</dbReference>
<dbReference type="AlphaFoldDB" id="A0A919V8F1"/>
<keyword evidence="4" id="KW-1185">Reference proteome</keyword>
<reference evidence="3" key="1">
    <citation type="submission" date="2021-01" db="EMBL/GenBank/DDBJ databases">
        <title>Whole genome shotgun sequence of Sinosporangium siamense NBRC 109515.</title>
        <authorList>
            <person name="Komaki H."/>
            <person name="Tamura T."/>
        </authorList>
    </citation>
    <scope>NUCLEOTIDE SEQUENCE</scope>
    <source>
        <strain evidence="3">NBRC 109515</strain>
    </source>
</reference>
<evidence type="ECO:0000259" key="2">
    <source>
        <dbReference type="PROSITE" id="PS50531"/>
    </source>
</evidence>
<dbReference type="InterPro" id="IPR017894">
    <property type="entry name" value="HTH_IS21_transposase_type"/>
</dbReference>
<comment type="caution">
    <text evidence="3">The sequence shown here is derived from an EMBL/GenBank/DDBJ whole genome shotgun (WGS) entry which is preliminary data.</text>
</comment>
<dbReference type="PROSITE" id="PS50531">
    <property type="entry name" value="HTH_IS21"/>
    <property type="match status" value="1"/>
</dbReference>
<organism evidence="3 4">
    <name type="scientific">Sinosporangium siamense</name>
    <dbReference type="NCBI Taxonomy" id="1367973"/>
    <lineage>
        <taxon>Bacteria</taxon>
        <taxon>Bacillati</taxon>
        <taxon>Actinomycetota</taxon>
        <taxon>Actinomycetes</taxon>
        <taxon>Streptosporangiales</taxon>
        <taxon>Streptosporangiaceae</taxon>
        <taxon>Sinosporangium</taxon>
    </lineage>
</organism>
<dbReference type="RefSeq" id="WP_204031105.1">
    <property type="nucleotide sequence ID" value="NZ_BOOW01000042.1"/>
</dbReference>
<feature type="region of interest" description="Disordered" evidence="1">
    <location>
        <begin position="165"/>
        <end position="188"/>
    </location>
</feature>
<protein>
    <recommendedName>
        <fullName evidence="2">HTH IS21-type domain-containing protein</fullName>
    </recommendedName>
</protein>
<dbReference type="Proteomes" id="UP000606172">
    <property type="component" value="Unassembled WGS sequence"/>
</dbReference>
<evidence type="ECO:0000313" key="4">
    <source>
        <dbReference type="Proteomes" id="UP000606172"/>
    </source>
</evidence>
<accession>A0A919V8F1</accession>
<evidence type="ECO:0000256" key="1">
    <source>
        <dbReference type="SAM" id="MobiDB-lite"/>
    </source>
</evidence>
<proteinExistence type="predicted"/>
<dbReference type="InterPro" id="IPR036388">
    <property type="entry name" value="WH-like_DNA-bd_sf"/>
</dbReference>
<evidence type="ECO:0000313" key="3">
    <source>
        <dbReference type="EMBL" id="GII96075.1"/>
    </source>
</evidence>
<dbReference type="EMBL" id="BOOW01000042">
    <property type="protein sequence ID" value="GII96075.1"/>
    <property type="molecule type" value="Genomic_DNA"/>
</dbReference>
<sequence>MEKTVIAHRPALREPEPDAALEEEASSSEQTVADQIIDMPTPPLVPDGFRDVYGRERRLVVRHRERYAAVQTLLAEGCSRAEIGRRLGLAPDTVRRFARATGIEQVLAKATNRAGTLDPFKAYLNQRWREGIENAAALHAELQIRGWQGDVQVVRRYLRQFRTADGRARKAGPSPRTAAPAASPPPKPRMVVRWIMTQPDRLTGDETKLLARILGRSPELAATTAHVRAFAVMMSKRQGRHLAEWLSGVRADPLPPCIPSPAVCNAITMPSWPV</sequence>
<name>A0A919V8F1_9ACTN</name>
<feature type="domain" description="HTH IS21-type" evidence="2">
    <location>
        <begin position="65"/>
        <end position="128"/>
    </location>
</feature>
<feature type="compositionally biased region" description="Low complexity" evidence="1">
    <location>
        <begin position="171"/>
        <end position="181"/>
    </location>
</feature>